<accession>M5C7H3</accession>
<dbReference type="EMBL" id="CAOJ01013956">
    <property type="protein sequence ID" value="CCO35020.1"/>
    <property type="molecule type" value="Genomic_DNA"/>
</dbReference>
<name>M5C7H3_THACB</name>
<sequence length="305" mass="35169">MLIIHAFYRLYYQYKYNQLSVCKLTLHALLHVADDVLRCGPVWVAWLFLVERYCRKITFCAKSKVVPYKTINKHVLQMSQVSSITCRYPQIRKSLLIGKNNAPAPISWMEYVVPEYEEDNIVLWYPCLCKFFLKPSIQKDLARFFCTNYPHQTYSVLCNSSSVYGNQDSLFVRFVFQKDQNENDPNADIEMVDAIGYGRLNFILVITLPQDDHFRIENPVTHVLAHVTEAKDVEGDATKELLSFTQFGRSFILDITAVKGLAGRVFTKGRRSAGEWVIVDRTPGLEQTDFQVEEHAGDDEEGWGN</sequence>
<organism evidence="1 2">
    <name type="scientific">Thanatephorus cucumeris (strain AG1-IB / isolate 7/3/14)</name>
    <name type="common">Lettuce bottom rot fungus</name>
    <name type="synonym">Rhizoctonia solani</name>
    <dbReference type="NCBI Taxonomy" id="1108050"/>
    <lineage>
        <taxon>Eukaryota</taxon>
        <taxon>Fungi</taxon>
        <taxon>Dikarya</taxon>
        <taxon>Basidiomycota</taxon>
        <taxon>Agaricomycotina</taxon>
        <taxon>Agaricomycetes</taxon>
        <taxon>Cantharellales</taxon>
        <taxon>Ceratobasidiaceae</taxon>
        <taxon>Rhizoctonia</taxon>
        <taxon>Rhizoctonia solani AG-1</taxon>
    </lineage>
</organism>
<protein>
    <submittedName>
        <fullName evidence="1">Uncharacterized protein</fullName>
    </submittedName>
</protein>
<proteinExistence type="predicted"/>
<reference evidence="1 2" key="1">
    <citation type="journal article" date="2013" name="J. Biotechnol.">
        <title>Establishment and interpretation of the genome sequence of the phytopathogenic fungus Rhizoctonia solani AG1-IB isolate 7/3/14.</title>
        <authorList>
            <person name="Wibberg D.W."/>
            <person name="Jelonek L.J."/>
            <person name="Rupp O.R."/>
            <person name="Hennig M.H."/>
            <person name="Eikmeyer F.E."/>
            <person name="Goesmann A.G."/>
            <person name="Hartmann A.H."/>
            <person name="Borriss R.B."/>
            <person name="Grosch R.G."/>
            <person name="Puehler A.P."/>
            <person name="Schlueter A.S."/>
        </authorList>
    </citation>
    <scope>NUCLEOTIDE SEQUENCE [LARGE SCALE GENOMIC DNA]</scope>
    <source>
        <strain evidence="2">AG1-IB / isolate 7/3/14</strain>
    </source>
</reference>
<dbReference type="AlphaFoldDB" id="M5C7H3"/>
<gene>
    <name evidence="1" type="ORF">BN14_09133</name>
</gene>
<evidence type="ECO:0000313" key="1">
    <source>
        <dbReference type="EMBL" id="CCO35020.1"/>
    </source>
</evidence>
<evidence type="ECO:0000313" key="2">
    <source>
        <dbReference type="Proteomes" id="UP000012065"/>
    </source>
</evidence>
<dbReference type="HOGENOM" id="CLU_032165_0_1_1"/>
<comment type="caution">
    <text evidence="1">The sequence shown here is derived from an EMBL/GenBank/DDBJ whole genome shotgun (WGS) entry which is preliminary data.</text>
</comment>
<dbReference type="Proteomes" id="UP000012065">
    <property type="component" value="Unassembled WGS sequence"/>
</dbReference>